<feature type="region of interest" description="Disordered" evidence="2">
    <location>
        <begin position="419"/>
        <end position="530"/>
    </location>
</feature>
<evidence type="ECO:0000313" key="5">
    <source>
        <dbReference type="RefSeq" id="XP_013776052.2"/>
    </source>
</evidence>
<evidence type="ECO:0000313" key="4">
    <source>
        <dbReference type="Proteomes" id="UP000694941"/>
    </source>
</evidence>
<feature type="region of interest" description="Disordered" evidence="2">
    <location>
        <begin position="1084"/>
        <end position="1113"/>
    </location>
</feature>
<feature type="region of interest" description="Disordered" evidence="2">
    <location>
        <begin position="571"/>
        <end position="644"/>
    </location>
</feature>
<feature type="compositionally biased region" description="Basic and acidic residues" evidence="2">
    <location>
        <begin position="1438"/>
        <end position="1452"/>
    </location>
</feature>
<dbReference type="InterPro" id="IPR013087">
    <property type="entry name" value="Znf_C2H2_type"/>
</dbReference>
<organism evidence="4 8">
    <name type="scientific">Limulus polyphemus</name>
    <name type="common">Atlantic horseshoe crab</name>
    <dbReference type="NCBI Taxonomy" id="6850"/>
    <lineage>
        <taxon>Eukaryota</taxon>
        <taxon>Metazoa</taxon>
        <taxon>Ecdysozoa</taxon>
        <taxon>Arthropoda</taxon>
        <taxon>Chelicerata</taxon>
        <taxon>Merostomata</taxon>
        <taxon>Xiphosura</taxon>
        <taxon>Limulidae</taxon>
        <taxon>Limulus</taxon>
    </lineage>
</organism>
<feature type="region of interest" description="Disordered" evidence="2">
    <location>
        <begin position="1391"/>
        <end position="1478"/>
    </location>
</feature>
<dbReference type="GeneID" id="106460854"/>
<keyword evidence="1" id="KW-0862">Zinc</keyword>
<dbReference type="PANTHER" id="PTHR21564:SF5">
    <property type="entry name" value="SCRIBBLER, ISOFORM J"/>
    <property type="match status" value="1"/>
</dbReference>
<feature type="compositionally biased region" description="Basic and acidic residues" evidence="2">
    <location>
        <begin position="580"/>
        <end position="591"/>
    </location>
</feature>
<feature type="region of interest" description="Disordered" evidence="2">
    <location>
        <begin position="1023"/>
        <end position="1046"/>
    </location>
</feature>
<evidence type="ECO:0000256" key="2">
    <source>
        <dbReference type="SAM" id="MobiDB-lite"/>
    </source>
</evidence>
<evidence type="ECO:0000259" key="3">
    <source>
        <dbReference type="PROSITE" id="PS50157"/>
    </source>
</evidence>
<dbReference type="RefSeq" id="XP_022243362.1">
    <property type="nucleotide sequence ID" value="XM_022387654.1"/>
</dbReference>
<keyword evidence="1" id="KW-0479">Metal-binding</keyword>
<feature type="compositionally biased region" description="Polar residues" evidence="2">
    <location>
        <begin position="472"/>
        <end position="492"/>
    </location>
</feature>
<feature type="region of interest" description="Disordered" evidence="2">
    <location>
        <begin position="179"/>
        <end position="221"/>
    </location>
</feature>
<dbReference type="PROSITE" id="PS50157">
    <property type="entry name" value="ZINC_FINGER_C2H2_2"/>
    <property type="match status" value="1"/>
</dbReference>
<sequence>MKDQPLDGQRGKVAALHPTKPICLESVKSELKNSVTGTTNATNFDDDYNEWELGIGELIIDLDADIEKNNQRSGQHSQSKGSGIVSSVGAVSLNLLSTQGIISGGMSNCKSPRTNSGGSSAGSLSITSGRMGNMGALVEHQATVDKGLKMKIKRKHVGSRSSEAKLEIVQSDTKTISETVVSSANGVTGPGSSEGKSKHSSSKGRSSSHKEKKDKNRDKEKNKACEINGIFGITPISAPSLKLTADSISFSSLPTPTVSLGLPTGLVLPKSVTDNSVIHDDIKSTNVTGSCASSLFNHTSKVDSECSSSCTNSSVVSVQEDITHAPLKKKLKVEMEEEKNVDDTFCSRETKDSSTSTSVGTLIEPECLGPCEPGTSVILEGIVWQETDGGVLVVNVTWRGKSYVGTLLDCTKHDWDPPRFCESPTSDIDTKPTKGRGKRGRGSSNSSGEVQYSDTRTVQSKLRNGKGRRNAVITNASRFTVPSNPVKSVSGATGSGKKKGRSSDTETISSPNEAKYVKKSRSQMRSTSLLSTTLNLNTEISQPSSPEFIECPEPNCNKKYKHINGLRYHQSHAHNSSDSGKVDEEGREQTKDVMNNSDNNESLQEPSSVPPSPSPSLRSSASPSPLCTRGEKQGESSLASSGLRNEDLSTFKPLASGLELSESLEASKSSPIIQFASAPSLSSSSTEKPNLVPSESVGQSHVSTESPVSYIPVTFSQSVEPEIQNTVSYSISKTFSQVLGNISVSNDPPSTLNTTANTSIPSVTVSIPTSQFLSFGQGQSQPNLLATTKAVITPNISVSLSTVQQISPTSNLNTVASLTSAGVPASFTSEKNKSKQEKLEKTKLKSSTIRPIVPAPIGQIITTATSTPITHPTYGHNGHSMVTSSLKPIQPKPTILGEPTTINPVLEGLKKEKNRHKRKSKEKEKDKKITSVGNSDKKPLDGVKPSLVHSFPIKHLQNMNLNPISRTSKEHQELVTTNTGVKIPCELHLEINTIDSSNISENVQSPAYSDISDDNETAPVLESEMQAAKSKEDKATDPENQATPTKLSPYGMFSYYSPPPYLIPAAPPPVSVSLPCPEKPDIGKNFAIDKNKENKTRPEKSLNSSKEKESISHEFIEQKIAREEHIKSSSTSTMDDSYGAATLQHTYPYSYSFIPGYPCGVDPSYHMRLLATDPHYKQQCERYIKDKGKLLQDHSERQELHNISKDNRCIDGKDRNISTEKISPINPVAGIDCASDLTLNKKTSLNASAHHHKERGRDHQNSGSVNTRIETSLSVLPSLKEKQIENHQILKENIELKSQMDNKSKLNQLEAVRLYKRELEIQRYNMLRNHYMDQQKSDCESQTSVNPLQQNEHTLHPDSRSSSRKLSPLNEASKLSSVINSPKNDLHKFISRSISSTSPKPVSKDLMSSHSKDHNNSSSSSSSIGNAKKDNMNSNPGKYHETPEIKSEKKNNPEGQKPTMETTGPPPPPTNSYGYLHPSYLEPPHFGHMPFEGHPMYRTGLNPMLMSSGAPYGNPSYLHPQLRYHVSPGPCDIPPHSQASPATMVPKVSSNAPKALDLLHQVSQHYSSHKIHELQDRAMISPGPISTPSSTIASASSSKPSSDTTTTTSKQETSSSGDRSHLPPPQRHLHTHHHTHVGVGYPLYDPYGALIASQHAAASSVHAFSPSK</sequence>
<keyword evidence="4" id="KW-1185">Reference proteome</keyword>
<dbReference type="PROSITE" id="PS00028">
    <property type="entry name" value="ZINC_FINGER_C2H2_1"/>
    <property type="match status" value="1"/>
</dbReference>
<dbReference type="InterPro" id="IPR040010">
    <property type="entry name" value="ZN608/ZN609"/>
</dbReference>
<feature type="compositionally biased region" description="Polar residues" evidence="2">
    <location>
        <begin position="592"/>
        <end position="605"/>
    </location>
</feature>
<evidence type="ECO:0000256" key="1">
    <source>
        <dbReference type="PROSITE-ProRule" id="PRU00042"/>
    </source>
</evidence>
<keyword evidence="1" id="KW-0863">Zinc-finger</keyword>
<evidence type="ECO:0000313" key="8">
    <source>
        <dbReference type="RefSeq" id="XP_022243364.1"/>
    </source>
</evidence>
<feature type="region of interest" description="Disordered" evidence="2">
    <location>
        <begin position="1580"/>
        <end position="1633"/>
    </location>
</feature>
<evidence type="ECO:0000313" key="7">
    <source>
        <dbReference type="RefSeq" id="XP_022243363.1"/>
    </source>
</evidence>
<dbReference type="PANTHER" id="PTHR21564">
    <property type="entry name" value="BRAKELESS PROTEIN"/>
    <property type="match status" value="1"/>
</dbReference>
<dbReference type="RefSeq" id="XP_022243363.1">
    <property type="nucleotide sequence ID" value="XM_022387655.1"/>
</dbReference>
<feature type="compositionally biased region" description="Low complexity" evidence="2">
    <location>
        <begin position="1581"/>
        <end position="1617"/>
    </location>
</feature>
<name>A0ABM1SIA9_LIMPO</name>
<feature type="compositionally biased region" description="Basic residues" evidence="2">
    <location>
        <begin position="198"/>
        <end position="207"/>
    </location>
</feature>
<feature type="compositionally biased region" description="Polar residues" evidence="2">
    <location>
        <begin position="449"/>
        <end position="462"/>
    </location>
</feature>
<feature type="compositionally biased region" description="Basic and acidic residues" evidence="2">
    <location>
        <begin position="208"/>
        <end position="221"/>
    </location>
</feature>
<feature type="domain" description="C2H2-type" evidence="3">
    <location>
        <begin position="549"/>
        <end position="579"/>
    </location>
</feature>
<accession>A0ABM1SIA9</accession>
<protein>
    <submittedName>
        <fullName evidence="5 6">Zinc finger protein 608-like</fullName>
    </submittedName>
</protein>
<feature type="region of interest" description="Disordered" evidence="2">
    <location>
        <begin position="908"/>
        <end position="942"/>
    </location>
</feature>
<reference evidence="5 6" key="1">
    <citation type="submission" date="2025-05" db="UniProtKB">
        <authorList>
            <consortium name="RefSeq"/>
        </authorList>
    </citation>
    <scope>IDENTIFICATION</scope>
    <source>
        <tissue evidence="5 6">Muscle</tissue>
    </source>
</reference>
<evidence type="ECO:0000313" key="6">
    <source>
        <dbReference type="RefSeq" id="XP_022243362.1"/>
    </source>
</evidence>
<feature type="compositionally biased region" description="Basic and acidic residues" evidence="2">
    <location>
        <begin position="921"/>
        <end position="941"/>
    </location>
</feature>
<dbReference type="RefSeq" id="XP_013776052.2">
    <property type="nucleotide sequence ID" value="XM_013920598.2"/>
</dbReference>
<feature type="region of interest" description="Disordered" evidence="2">
    <location>
        <begin position="678"/>
        <end position="700"/>
    </location>
</feature>
<dbReference type="Proteomes" id="UP000694941">
    <property type="component" value="Unplaced"/>
</dbReference>
<feature type="compositionally biased region" description="Low complexity" evidence="2">
    <location>
        <begin position="615"/>
        <end position="625"/>
    </location>
</feature>
<feature type="region of interest" description="Disordered" evidence="2">
    <location>
        <begin position="1351"/>
        <end position="1379"/>
    </location>
</feature>
<feature type="region of interest" description="Disordered" evidence="2">
    <location>
        <begin position="106"/>
        <end position="128"/>
    </location>
</feature>
<gene>
    <name evidence="5 6 7 8" type="primary">LOC106460854</name>
</gene>
<proteinExistence type="predicted"/>
<dbReference type="RefSeq" id="XP_022243364.1">
    <property type="nucleotide sequence ID" value="XM_022387656.1"/>
</dbReference>